<evidence type="ECO:0000256" key="6">
    <source>
        <dbReference type="ARBA" id="ARBA00023170"/>
    </source>
</evidence>
<dbReference type="GeneID" id="116297309"/>
<dbReference type="PANTHER" id="PTHR24240">
    <property type="entry name" value="OPSIN"/>
    <property type="match status" value="1"/>
</dbReference>
<evidence type="ECO:0000313" key="12">
    <source>
        <dbReference type="RefSeq" id="XP_031561387.1"/>
    </source>
</evidence>
<evidence type="ECO:0000256" key="9">
    <source>
        <dbReference type="SAM" id="Phobius"/>
    </source>
</evidence>
<feature type="transmembrane region" description="Helical" evidence="9">
    <location>
        <begin position="89"/>
        <end position="111"/>
    </location>
</feature>
<dbReference type="Gene3D" id="1.20.1070.10">
    <property type="entry name" value="Rhodopsin 7-helix transmembrane proteins"/>
    <property type="match status" value="1"/>
</dbReference>
<dbReference type="OrthoDB" id="5960118at2759"/>
<dbReference type="GO" id="GO:0004930">
    <property type="term" value="F:G protein-coupled receptor activity"/>
    <property type="evidence" value="ECO:0007669"/>
    <property type="project" value="UniProtKB-KW"/>
</dbReference>
<dbReference type="AlphaFoldDB" id="A0A6P8I8I1"/>
<feature type="transmembrane region" description="Helical" evidence="9">
    <location>
        <begin position="179"/>
        <end position="201"/>
    </location>
</feature>
<dbReference type="GO" id="GO:0016020">
    <property type="term" value="C:membrane"/>
    <property type="evidence" value="ECO:0007669"/>
    <property type="project" value="UniProtKB-SubCell"/>
</dbReference>
<dbReference type="InterPro" id="IPR017452">
    <property type="entry name" value="GPCR_Rhodpsn_7TM"/>
</dbReference>
<gene>
    <name evidence="12" type="primary">LOC116297309</name>
</gene>
<feature type="transmembrane region" description="Helical" evidence="9">
    <location>
        <begin position="268"/>
        <end position="289"/>
    </location>
</feature>
<comment type="subcellular location">
    <subcellularLocation>
        <location evidence="1">Membrane</location>
        <topology evidence="1">Multi-pass membrane protein</topology>
    </subcellularLocation>
</comment>
<feature type="domain" description="G-protein coupled receptors family 1 profile" evidence="10">
    <location>
        <begin position="24"/>
        <end position="286"/>
    </location>
</feature>
<proteinExistence type="predicted"/>
<evidence type="ECO:0000256" key="4">
    <source>
        <dbReference type="ARBA" id="ARBA00023040"/>
    </source>
</evidence>
<keyword evidence="2 9" id="KW-0812">Transmembrane</keyword>
<dbReference type="SUPFAM" id="SSF81321">
    <property type="entry name" value="Family A G protein-coupled receptor-like"/>
    <property type="match status" value="1"/>
</dbReference>
<dbReference type="Pfam" id="PF00001">
    <property type="entry name" value="7tm_1"/>
    <property type="match status" value="1"/>
</dbReference>
<evidence type="ECO:0000256" key="5">
    <source>
        <dbReference type="ARBA" id="ARBA00023136"/>
    </source>
</evidence>
<feature type="transmembrane region" description="Helical" evidence="9">
    <location>
        <begin position="49"/>
        <end position="69"/>
    </location>
</feature>
<feature type="compositionally biased region" description="Basic and acidic residues" evidence="8">
    <location>
        <begin position="347"/>
        <end position="356"/>
    </location>
</feature>
<name>A0A6P8I8I1_ACTTE</name>
<sequence length="356" mass="39226">MTSERLTKNGYTAVACYMGFLLSAGTVVQIITTRVLLLKDSGKRQLIPYLLNIVVSNSLVILGSFPTTFISSLRNGWYFSDAVCRFSGLIAGVGCIAMIATMACITVKVHFLVKHQNAVVNHIINKPEGKSYIKVLAAIWIYSFLLMLPPIVGWTDMELEAAETNCVPDWSPESLPDKIYIIFMFVFAYVVPVGLSICFLFKTQRKLSSHINDMGQQFANIRLGSLRSIYKMSAVAVIAFSLAWLPYGLFVVISLSTGNKKIFSPEGTMIPALTAKTSVIINPFIYALVLPRFRQSVIRLFLCNKGNIGSQNDNAIAVEANLNSNRLVGKRGSQIVNDGNGSGTKLPKVEDQHVRK</sequence>
<feature type="region of interest" description="Disordered" evidence="8">
    <location>
        <begin position="333"/>
        <end position="356"/>
    </location>
</feature>
<evidence type="ECO:0000256" key="2">
    <source>
        <dbReference type="ARBA" id="ARBA00022692"/>
    </source>
</evidence>
<keyword evidence="6" id="KW-0675">Receptor</keyword>
<evidence type="ECO:0000256" key="3">
    <source>
        <dbReference type="ARBA" id="ARBA00022989"/>
    </source>
</evidence>
<keyword evidence="7" id="KW-0807">Transducer</keyword>
<dbReference type="InterPro" id="IPR050125">
    <property type="entry name" value="GPCR_opsins"/>
</dbReference>
<keyword evidence="5 9" id="KW-0472">Membrane</keyword>
<protein>
    <submittedName>
        <fullName evidence="12">Melanopsin-like</fullName>
    </submittedName>
</protein>
<feature type="transmembrane region" description="Helical" evidence="9">
    <location>
        <begin position="232"/>
        <end position="256"/>
    </location>
</feature>
<dbReference type="Proteomes" id="UP000515163">
    <property type="component" value="Unplaced"/>
</dbReference>
<evidence type="ECO:0000259" key="10">
    <source>
        <dbReference type="PROSITE" id="PS50262"/>
    </source>
</evidence>
<feature type="transmembrane region" description="Helical" evidence="9">
    <location>
        <begin position="12"/>
        <end position="37"/>
    </location>
</feature>
<keyword evidence="11" id="KW-1185">Reference proteome</keyword>
<evidence type="ECO:0000256" key="8">
    <source>
        <dbReference type="SAM" id="MobiDB-lite"/>
    </source>
</evidence>
<dbReference type="PRINTS" id="PR00237">
    <property type="entry name" value="GPCRRHODOPSN"/>
</dbReference>
<feature type="transmembrane region" description="Helical" evidence="9">
    <location>
        <begin position="132"/>
        <end position="152"/>
    </location>
</feature>
<keyword evidence="3 9" id="KW-1133">Transmembrane helix</keyword>
<keyword evidence="4" id="KW-0297">G-protein coupled receptor</keyword>
<dbReference type="PROSITE" id="PS50262">
    <property type="entry name" value="G_PROTEIN_RECEP_F1_2"/>
    <property type="match status" value="1"/>
</dbReference>
<dbReference type="RefSeq" id="XP_031561387.1">
    <property type="nucleotide sequence ID" value="XM_031705527.1"/>
</dbReference>
<dbReference type="KEGG" id="aten:116297309"/>
<dbReference type="InterPro" id="IPR000276">
    <property type="entry name" value="GPCR_Rhodpsn"/>
</dbReference>
<evidence type="ECO:0000313" key="11">
    <source>
        <dbReference type="Proteomes" id="UP000515163"/>
    </source>
</evidence>
<reference evidence="12" key="1">
    <citation type="submission" date="2025-08" db="UniProtKB">
        <authorList>
            <consortium name="RefSeq"/>
        </authorList>
    </citation>
    <scope>IDENTIFICATION</scope>
    <source>
        <tissue evidence="12">Tentacle</tissue>
    </source>
</reference>
<dbReference type="InParanoid" id="A0A6P8I8I1"/>
<evidence type="ECO:0000256" key="1">
    <source>
        <dbReference type="ARBA" id="ARBA00004141"/>
    </source>
</evidence>
<organism evidence="11 12">
    <name type="scientific">Actinia tenebrosa</name>
    <name type="common">Australian red waratah sea anemone</name>
    <dbReference type="NCBI Taxonomy" id="6105"/>
    <lineage>
        <taxon>Eukaryota</taxon>
        <taxon>Metazoa</taxon>
        <taxon>Cnidaria</taxon>
        <taxon>Anthozoa</taxon>
        <taxon>Hexacorallia</taxon>
        <taxon>Actiniaria</taxon>
        <taxon>Actiniidae</taxon>
        <taxon>Actinia</taxon>
    </lineage>
</organism>
<accession>A0A6P8I8I1</accession>
<evidence type="ECO:0000256" key="7">
    <source>
        <dbReference type="ARBA" id="ARBA00023224"/>
    </source>
</evidence>